<evidence type="ECO:0000313" key="1">
    <source>
        <dbReference type="EMBL" id="GAE16318.1"/>
    </source>
</evidence>
<organism evidence="1 2">
    <name type="scientific">Bacteroides pyogenes JCM 6292</name>
    <dbReference type="NCBI Taxonomy" id="1235809"/>
    <lineage>
        <taxon>Bacteria</taxon>
        <taxon>Pseudomonadati</taxon>
        <taxon>Bacteroidota</taxon>
        <taxon>Bacteroidia</taxon>
        <taxon>Bacteroidales</taxon>
        <taxon>Bacteroidaceae</taxon>
        <taxon>Bacteroides</taxon>
    </lineage>
</organism>
<name>W4PAA5_9BACE</name>
<protein>
    <submittedName>
        <fullName evidence="1">Uncharacterized protein</fullName>
    </submittedName>
</protein>
<accession>W4PAA5</accession>
<evidence type="ECO:0000313" key="2">
    <source>
        <dbReference type="Proteomes" id="UP000018861"/>
    </source>
</evidence>
<dbReference type="EMBL" id="BAIQ01000032">
    <property type="protein sequence ID" value="GAE16318.1"/>
    <property type="molecule type" value="Genomic_DNA"/>
</dbReference>
<proteinExistence type="predicted"/>
<dbReference type="AlphaFoldDB" id="W4PAA5"/>
<sequence length="60" mass="7354">MVAFYPECKLNVPDSYCLIEKRIKKIPNDCRTHFNHWESFCTMEAMMNIRKRDFVCWICF</sequence>
<dbReference type="Proteomes" id="UP000018861">
    <property type="component" value="Unassembled WGS sequence"/>
</dbReference>
<reference evidence="1 2" key="1">
    <citation type="journal article" date="2014" name="Genome Announc.">
        <title>Draft Genome Sequences of Three Strains of Bacteroides pyogenes Isolated from a Cat and Swine.</title>
        <authorList>
            <person name="Sakamoto M."/>
            <person name="Oshima K."/>
            <person name="Suda W."/>
            <person name="Kitamura K."/>
            <person name="Iida T."/>
            <person name="Hattori M."/>
            <person name="Ohkuma M."/>
        </authorList>
    </citation>
    <scope>NUCLEOTIDE SEQUENCE [LARGE SCALE GENOMIC DNA]</scope>
    <source>
        <strain evidence="1 2">JCM 6292</strain>
    </source>
</reference>
<comment type="caution">
    <text evidence="1">The sequence shown here is derived from an EMBL/GenBank/DDBJ whole genome shotgun (WGS) entry which is preliminary data.</text>
</comment>
<gene>
    <name evidence="1" type="ORF">JCM6292_2727</name>
</gene>